<keyword evidence="7" id="KW-0328">Glycosyltransferase</keyword>
<name>A0A9J6H6V3_HAELO</name>
<dbReference type="GO" id="GO:0006168">
    <property type="term" value="P:adenine salvage"/>
    <property type="evidence" value="ECO:0007669"/>
    <property type="project" value="TreeGrafter"/>
</dbReference>
<evidence type="ECO:0000256" key="8">
    <source>
        <dbReference type="ARBA" id="ARBA00022679"/>
    </source>
</evidence>
<dbReference type="GO" id="GO:0003999">
    <property type="term" value="F:adenine phosphoribosyltransferase activity"/>
    <property type="evidence" value="ECO:0007669"/>
    <property type="project" value="UniProtKB-EC"/>
</dbReference>
<evidence type="ECO:0000256" key="4">
    <source>
        <dbReference type="ARBA" id="ARBA00008391"/>
    </source>
</evidence>
<sequence length="164" mass="18074">MDRSIEEIRAKIKTYPDFPKKGIIYRDMMPLFQNPDVFHKVVNLLVEQVRKTVREVHAIAGLEARGFLLGPSLALALNVPFVPVRKAGKLPGDVRTEAYTLEYGKAAGGKVPLCLVIMELEELKGRQAISAPLFSAADFFCSESISVGCGSAAQTSKCTYVQWK</sequence>
<dbReference type="InterPro" id="IPR050054">
    <property type="entry name" value="UPRTase/APRTase"/>
</dbReference>
<evidence type="ECO:0000256" key="2">
    <source>
        <dbReference type="ARBA" id="ARBA00004496"/>
    </source>
</evidence>
<dbReference type="Proteomes" id="UP000821853">
    <property type="component" value="Unassembled WGS sequence"/>
</dbReference>
<proteinExistence type="inferred from homology"/>
<evidence type="ECO:0000256" key="6">
    <source>
        <dbReference type="ARBA" id="ARBA00022490"/>
    </source>
</evidence>
<evidence type="ECO:0000256" key="9">
    <source>
        <dbReference type="ARBA" id="ARBA00022726"/>
    </source>
</evidence>
<dbReference type="PANTHER" id="PTHR32315">
    <property type="entry name" value="ADENINE PHOSPHORIBOSYLTRANSFERASE"/>
    <property type="match status" value="1"/>
</dbReference>
<dbReference type="GO" id="GO:0044209">
    <property type="term" value="P:AMP salvage"/>
    <property type="evidence" value="ECO:0007669"/>
    <property type="project" value="TreeGrafter"/>
</dbReference>
<comment type="similarity">
    <text evidence="4">Belongs to the purine/pyrimidine phosphoribosyltransferase family.</text>
</comment>
<keyword evidence="9" id="KW-0660">Purine salvage</keyword>
<evidence type="ECO:0000256" key="5">
    <source>
        <dbReference type="ARBA" id="ARBA00011893"/>
    </source>
</evidence>
<evidence type="ECO:0000313" key="11">
    <source>
        <dbReference type="Proteomes" id="UP000821853"/>
    </source>
</evidence>
<evidence type="ECO:0000313" key="10">
    <source>
        <dbReference type="EMBL" id="KAH9383363.1"/>
    </source>
</evidence>
<dbReference type="AlphaFoldDB" id="A0A9J6H6V3"/>
<dbReference type="GO" id="GO:0002055">
    <property type="term" value="F:adenine binding"/>
    <property type="evidence" value="ECO:0007669"/>
    <property type="project" value="TreeGrafter"/>
</dbReference>
<comment type="catalytic activity">
    <reaction evidence="1">
        <text>AMP + diphosphate = 5-phospho-alpha-D-ribose 1-diphosphate + adenine</text>
        <dbReference type="Rhea" id="RHEA:16609"/>
        <dbReference type="ChEBI" id="CHEBI:16708"/>
        <dbReference type="ChEBI" id="CHEBI:33019"/>
        <dbReference type="ChEBI" id="CHEBI:58017"/>
        <dbReference type="ChEBI" id="CHEBI:456215"/>
        <dbReference type="EC" id="2.4.2.7"/>
    </reaction>
</comment>
<dbReference type="SUPFAM" id="SSF53271">
    <property type="entry name" value="PRTase-like"/>
    <property type="match status" value="1"/>
</dbReference>
<dbReference type="InterPro" id="IPR029057">
    <property type="entry name" value="PRTase-like"/>
</dbReference>
<dbReference type="GO" id="GO:0005737">
    <property type="term" value="C:cytoplasm"/>
    <property type="evidence" value="ECO:0007669"/>
    <property type="project" value="UniProtKB-SubCell"/>
</dbReference>
<dbReference type="VEuPathDB" id="VectorBase:HLOH_052054"/>
<keyword evidence="11" id="KW-1185">Reference proteome</keyword>
<dbReference type="GO" id="GO:0006166">
    <property type="term" value="P:purine ribonucleoside salvage"/>
    <property type="evidence" value="ECO:0007669"/>
    <property type="project" value="UniProtKB-KW"/>
</dbReference>
<dbReference type="EC" id="2.4.2.7" evidence="5"/>
<dbReference type="EMBL" id="JABSTR010001064">
    <property type="protein sequence ID" value="KAH9383363.1"/>
    <property type="molecule type" value="Genomic_DNA"/>
</dbReference>
<dbReference type="GO" id="GO:0016208">
    <property type="term" value="F:AMP binding"/>
    <property type="evidence" value="ECO:0007669"/>
    <property type="project" value="TreeGrafter"/>
</dbReference>
<organism evidence="10 11">
    <name type="scientific">Haemaphysalis longicornis</name>
    <name type="common">Bush tick</name>
    <dbReference type="NCBI Taxonomy" id="44386"/>
    <lineage>
        <taxon>Eukaryota</taxon>
        <taxon>Metazoa</taxon>
        <taxon>Ecdysozoa</taxon>
        <taxon>Arthropoda</taxon>
        <taxon>Chelicerata</taxon>
        <taxon>Arachnida</taxon>
        <taxon>Acari</taxon>
        <taxon>Parasitiformes</taxon>
        <taxon>Ixodida</taxon>
        <taxon>Ixodoidea</taxon>
        <taxon>Ixodidae</taxon>
        <taxon>Haemaphysalinae</taxon>
        <taxon>Haemaphysalis</taxon>
    </lineage>
</organism>
<accession>A0A9J6H6V3</accession>
<dbReference type="Gene3D" id="3.40.50.2020">
    <property type="match status" value="1"/>
</dbReference>
<evidence type="ECO:0000256" key="7">
    <source>
        <dbReference type="ARBA" id="ARBA00022676"/>
    </source>
</evidence>
<gene>
    <name evidence="10" type="ORF">HPB48_024582</name>
</gene>
<reference evidence="10 11" key="1">
    <citation type="journal article" date="2020" name="Cell">
        <title>Large-Scale Comparative Analyses of Tick Genomes Elucidate Their Genetic Diversity and Vector Capacities.</title>
        <authorList>
            <consortium name="Tick Genome and Microbiome Consortium (TIGMIC)"/>
            <person name="Jia N."/>
            <person name="Wang J."/>
            <person name="Shi W."/>
            <person name="Du L."/>
            <person name="Sun Y."/>
            <person name="Zhan W."/>
            <person name="Jiang J.F."/>
            <person name="Wang Q."/>
            <person name="Zhang B."/>
            <person name="Ji P."/>
            <person name="Bell-Sakyi L."/>
            <person name="Cui X.M."/>
            <person name="Yuan T.T."/>
            <person name="Jiang B.G."/>
            <person name="Yang W.F."/>
            <person name="Lam T.T."/>
            <person name="Chang Q.C."/>
            <person name="Ding S.J."/>
            <person name="Wang X.J."/>
            <person name="Zhu J.G."/>
            <person name="Ruan X.D."/>
            <person name="Zhao L."/>
            <person name="Wei J.T."/>
            <person name="Ye R.Z."/>
            <person name="Que T.C."/>
            <person name="Du C.H."/>
            <person name="Zhou Y.H."/>
            <person name="Cheng J.X."/>
            <person name="Dai P.F."/>
            <person name="Guo W.B."/>
            <person name="Han X.H."/>
            <person name="Huang E.J."/>
            <person name="Li L.F."/>
            <person name="Wei W."/>
            <person name="Gao Y.C."/>
            <person name="Liu J.Z."/>
            <person name="Shao H.Z."/>
            <person name="Wang X."/>
            <person name="Wang C.C."/>
            <person name="Yang T.C."/>
            <person name="Huo Q.B."/>
            <person name="Li W."/>
            <person name="Chen H.Y."/>
            <person name="Chen S.E."/>
            <person name="Zhou L.G."/>
            <person name="Ni X.B."/>
            <person name="Tian J.H."/>
            <person name="Sheng Y."/>
            <person name="Liu T."/>
            <person name="Pan Y.S."/>
            <person name="Xia L.Y."/>
            <person name="Li J."/>
            <person name="Zhao F."/>
            <person name="Cao W.C."/>
        </authorList>
    </citation>
    <scope>NUCLEOTIDE SEQUENCE [LARGE SCALE GENOMIC DNA]</scope>
    <source>
        <strain evidence="10">HaeL-2018</strain>
    </source>
</reference>
<dbReference type="OrthoDB" id="363185at2759"/>
<comment type="pathway">
    <text evidence="3">Purine metabolism; AMP biosynthesis via salvage pathway; AMP from adenine: step 1/1.</text>
</comment>
<keyword evidence="8" id="KW-0808">Transferase</keyword>
<dbReference type="InterPro" id="IPR000836">
    <property type="entry name" value="PRTase_dom"/>
</dbReference>
<comment type="subcellular location">
    <subcellularLocation>
        <location evidence="2">Cytoplasm</location>
    </subcellularLocation>
</comment>
<comment type="caution">
    <text evidence="10">The sequence shown here is derived from an EMBL/GenBank/DDBJ whole genome shotgun (WGS) entry which is preliminary data.</text>
</comment>
<evidence type="ECO:0000256" key="3">
    <source>
        <dbReference type="ARBA" id="ARBA00004659"/>
    </source>
</evidence>
<dbReference type="CDD" id="cd06223">
    <property type="entry name" value="PRTases_typeI"/>
    <property type="match status" value="1"/>
</dbReference>
<evidence type="ECO:0000256" key="1">
    <source>
        <dbReference type="ARBA" id="ARBA00000868"/>
    </source>
</evidence>
<keyword evidence="6" id="KW-0963">Cytoplasm</keyword>
<dbReference type="PANTHER" id="PTHR32315:SF3">
    <property type="entry name" value="ADENINE PHOSPHORIBOSYLTRANSFERASE"/>
    <property type="match status" value="1"/>
</dbReference>
<protein>
    <recommendedName>
        <fullName evidence="5">adenine phosphoribosyltransferase</fullName>
        <ecNumber evidence="5">2.4.2.7</ecNumber>
    </recommendedName>
</protein>